<feature type="binding site" evidence="5">
    <location>
        <begin position="355"/>
        <end position="356"/>
    </location>
    <ligand>
        <name>S-methyl-5'-thioadenosine</name>
        <dbReference type="ChEBI" id="CHEBI:17509"/>
    </ligand>
</feature>
<evidence type="ECO:0000256" key="5">
    <source>
        <dbReference type="HAMAP-Rule" id="MF_00198"/>
    </source>
</evidence>
<feature type="transmembrane region" description="Helical" evidence="5">
    <location>
        <begin position="150"/>
        <end position="169"/>
    </location>
</feature>
<keyword evidence="5" id="KW-1003">Cell membrane</keyword>
<proteinExistence type="inferred from homology"/>
<evidence type="ECO:0000256" key="4">
    <source>
        <dbReference type="ARBA" id="ARBA00023115"/>
    </source>
</evidence>
<keyword evidence="4 5" id="KW-0620">Polyamine biosynthesis</keyword>
<organism evidence="8 9">
    <name type="scientific">Aquimarina brevivitae</name>
    <dbReference type="NCBI Taxonomy" id="323412"/>
    <lineage>
        <taxon>Bacteria</taxon>
        <taxon>Pseudomonadati</taxon>
        <taxon>Bacteroidota</taxon>
        <taxon>Flavobacteriia</taxon>
        <taxon>Flavobacteriales</taxon>
        <taxon>Flavobacteriaceae</taxon>
        <taxon>Aquimarina</taxon>
    </lineage>
</organism>
<dbReference type="InterPro" id="IPR001045">
    <property type="entry name" value="Spermi_synthase"/>
</dbReference>
<dbReference type="NCBIfam" id="NF037959">
    <property type="entry name" value="MFS_SpdSyn"/>
    <property type="match status" value="1"/>
</dbReference>
<feature type="binding site" evidence="5">
    <location>
        <position position="277"/>
    </location>
    <ligand>
        <name>spermidine</name>
        <dbReference type="ChEBI" id="CHEBI:57834"/>
    </ligand>
</feature>
<dbReference type="PROSITE" id="PS01330">
    <property type="entry name" value="PABS_1"/>
    <property type="match status" value="1"/>
</dbReference>
<keyword evidence="5" id="KW-0472">Membrane</keyword>
<dbReference type="PANTHER" id="PTHR43317:SF1">
    <property type="entry name" value="THERMOSPERMINE SYNTHASE ACAULIS5"/>
    <property type="match status" value="1"/>
</dbReference>
<evidence type="ECO:0000256" key="1">
    <source>
        <dbReference type="ARBA" id="ARBA00007867"/>
    </source>
</evidence>
<evidence type="ECO:0000259" key="7">
    <source>
        <dbReference type="PROSITE" id="PS51006"/>
    </source>
</evidence>
<evidence type="ECO:0000313" key="8">
    <source>
        <dbReference type="EMBL" id="RZT00004.1"/>
    </source>
</evidence>
<feature type="binding site" evidence="5">
    <location>
        <position position="301"/>
    </location>
    <ligand>
        <name>spermidine</name>
        <dbReference type="ChEBI" id="CHEBI:57834"/>
    </ligand>
</feature>
<comment type="pathway">
    <text evidence="5">Amine and polyamine biosynthesis; spermidine biosynthesis; spermidine from putrescine: step 1/1.</text>
</comment>
<dbReference type="EC" id="2.5.1.16" evidence="5"/>
<keyword evidence="9" id="KW-1185">Reference proteome</keyword>
<comment type="caution">
    <text evidence="8">The sequence shown here is derived from an EMBL/GenBank/DDBJ whole genome shotgun (WGS) entry which is preliminary data.</text>
</comment>
<comment type="subunit">
    <text evidence="5">Homodimer or homotetramer.</text>
</comment>
<dbReference type="Pfam" id="PF01564">
    <property type="entry name" value="Spermine_synth"/>
    <property type="match status" value="1"/>
</dbReference>
<dbReference type="EMBL" id="SGXE01000001">
    <property type="protein sequence ID" value="RZT00004.1"/>
    <property type="molecule type" value="Genomic_DNA"/>
</dbReference>
<dbReference type="CDD" id="cd02440">
    <property type="entry name" value="AdoMet_MTases"/>
    <property type="match status" value="1"/>
</dbReference>
<comment type="similarity">
    <text evidence="1 5">Belongs to the spermidine/spermine synthase family.</text>
</comment>
<dbReference type="OrthoDB" id="9793120at2"/>
<accession>A0A4Q7PHF5</accession>
<feature type="transmembrane region" description="Helical" evidence="5">
    <location>
        <begin position="204"/>
        <end position="222"/>
    </location>
</feature>
<feature type="transmembrane region" description="Helical" evidence="5">
    <location>
        <begin position="15"/>
        <end position="34"/>
    </location>
</feature>
<feature type="transmembrane region" description="Helical" evidence="5">
    <location>
        <begin position="46"/>
        <end position="66"/>
    </location>
</feature>
<dbReference type="InterPro" id="IPR030374">
    <property type="entry name" value="PABS"/>
</dbReference>
<feature type="transmembrane region" description="Helical" evidence="5">
    <location>
        <begin position="175"/>
        <end position="192"/>
    </location>
</feature>
<dbReference type="GO" id="GO:0008295">
    <property type="term" value="P:spermidine biosynthetic process"/>
    <property type="evidence" value="ECO:0007669"/>
    <property type="project" value="UniProtKB-UniRule"/>
</dbReference>
<keyword evidence="3 5" id="KW-0745">Spermidine biosynthesis</keyword>
<dbReference type="RefSeq" id="WP_130285809.1">
    <property type="nucleotide sequence ID" value="NZ_SGXE01000001.1"/>
</dbReference>
<sequence length="525" mass="59654">MEYIKKQNLLKGSTILKIAIFATGFSGIVAEYVLSTLATYFIGDSVFQWTMIVSLMLFFMGLGARLSKNISGNLISKFLILEVLLSILVSFTSLLVYTIAAVGGYYGIVIYTLCITIGLLIGIEIPIVIRINESYQDLRTNISSVLEKDYYGSLLGGVFFGFIGLPLLGLTYTPFVLGFVNLSVAIVVAVVLHRKLQKRQLNKTFILLIFSFLLLSGGLAYTKPVMLWGEQKRYKDKVVFSKQTKYQKIVLTEWKDEHWLYLNGNLQFCSIDEEMYHEPLVHPAMQLFPEVKDVLILGGGDGCAVRELLKYKTIQSIDLVDLDPNMTDLGKDNLILKSINENSLHSDKVTIYNQDAFIFMENLNPKFYDIIIADLPDPRNVALSRLYSQEFYKICHRKLRPRGVMITQAGSPYFATKAFHCINKTMNASGFTTVPMHNQVISMGEWGWVLGVKNNKISNEQLKSKLRSFDFKNVDTKWINAEAMQLITSFGKSSFFNKDTNTVEINKINNPVLYQYYLKGNWDLY</sequence>
<evidence type="ECO:0000256" key="2">
    <source>
        <dbReference type="ARBA" id="ARBA00022679"/>
    </source>
</evidence>
<comment type="caution">
    <text evidence="5">Lacks conserved residue(s) required for the propagation of feature annotation.</text>
</comment>
<name>A0A4Q7PHF5_9FLAO</name>
<feature type="transmembrane region" description="Helical" evidence="5">
    <location>
        <begin position="105"/>
        <end position="129"/>
    </location>
</feature>
<dbReference type="SUPFAM" id="SSF53335">
    <property type="entry name" value="S-adenosyl-L-methionine-dependent methyltransferases"/>
    <property type="match status" value="1"/>
</dbReference>
<dbReference type="AlphaFoldDB" id="A0A4Q7PHF5"/>
<dbReference type="PANTHER" id="PTHR43317">
    <property type="entry name" value="THERMOSPERMINE SYNTHASE ACAULIS5"/>
    <property type="match status" value="1"/>
</dbReference>
<feature type="binding site" evidence="5">
    <location>
        <position position="321"/>
    </location>
    <ligand>
        <name>S-methyl-5'-thioadenosine</name>
        <dbReference type="ChEBI" id="CHEBI:17509"/>
    </ligand>
</feature>
<dbReference type="HAMAP" id="MF_00198">
    <property type="entry name" value="Spermidine_synth"/>
    <property type="match status" value="1"/>
</dbReference>
<comment type="function">
    <text evidence="5">Catalyzes the irreversible transfer of a propylamine group from the amino donor S-adenosylmethioninamine (decarboxy-AdoMet) to putrescine (1,4-diaminobutane) to yield spermidine.</text>
</comment>
<dbReference type="GO" id="GO:0010487">
    <property type="term" value="F:thermospermine synthase activity"/>
    <property type="evidence" value="ECO:0007669"/>
    <property type="project" value="UniProtKB-ARBA"/>
</dbReference>
<dbReference type="Proteomes" id="UP000292262">
    <property type="component" value="Unassembled WGS sequence"/>
</dbReference>
<keyword evidence="5" id="KW-1133">Transmembrane helix</keyword>
<comment type="subcellular location">
    <subcellularLocation>
        <location evidence="5">Cell membrane</location>
        <topology evidence="5">Multi-pass membrane protein</topology>
    </subcellularLocation>
</comment>
<dbReference type="GO" id="GO:0005886">
    <property type="term" value="C:plasma membrane"/>
    <property type="evidence" value="ECO:0007669"/>
    <property type="project" value="UniProtKB-SubCell"/>
</dbReference>
<dbReference type="NCBIfam" id="NF002956">
    <property type="entry name" value="PRK03612.1"/>
    <property type="match status" value="1"/>
</dbReference>
<dbReference type="InterPro" id="IPR029063">
    <property type="entry name" value="SAM-dependent_MTases_sf"/>
</dbReference>
<feature type="binding site" evidence="5">
    <location>
        <position position="247"/>
    </location>
    <ligand>
        <name>S-methyl-5'-thioadenosine</name>
        <dbReference type="ChEBI" id="CHEBI:17509"/>
    </ligand>
</feature>
<dbReference type="InterPro" id="IPR030373">
    <property type="entry name" value="PABS_CS"/>
</dbReference>
<evidence type="ECO:0000313" key="9">
    <source>
        <dbReference type="Proteomes" id="UP000292262"/>
    </source>
</evidence>
<dbReference type="Gene3D" id="3.40.50.150">
    <property type="entry name" value="Vaccinia Virus protein VP39"/>
    <property type="match status" value="1"/>
</dbReference>
<gene>
    <name evidence="5" type="primary">speE</name>
    <name evidence="8" type="ORF">EV197_1234</name>
</gene>
<keyword evidence="2 5" id="KW-0808">Transferase</keyword>
<protein>
    <recommendedName>
        <fullName evidence="5">Polyamine aminopropyltransferase</fullName>
    </recommendedName>
    <alternativeName>
        <fullName evidence="5">Putrescine aminopropyltransferase</fullName>
        <shortName evidence="5">PAPT</shortName>
    </alternativeName>
    <alternativeName>
        <fullName evidence="5">Spermidine synthase</fullName>
        <shortName evidence="5">SPDS</shortName>
        <shortName evidence="5">SPDSY</shortName>
        <ecNumber evidence="5">2.5.1.16</ecNumber>
    </alternativeName>
</protein>
<feature type="active site" description="Proton acceptor" evidence="5 6">
    <location>
        <position position="374"/>
    </location>
</feature>
<feature type="transmembrane region" description="Helical" evidence="5">
    <location>
        <begin position="78"/>
        <end position="99"/>
    </location>
</feature>
<keyword evidence="5" id="KW-0812">Transmembrane</keyword>
<evidence type="ECO:0000256" key="3">
    <source>
        <dbReference type="ARBA" id="ARBA00023066"/>
    </source>
</evidence>
<dbReference type="UniPathway" id="UPA00248">
    <property type="reaction ID" value="UER00314"/>
</dbReference>
<reference evidence="8 9" key="1">
    <citation type="submission" date="2019-02" db="EMBL/GenBank/DDBJ databases">
        <title>Genomic Encyclopedia of Type Strains, Phase IV (KMG-IV): sequencing the most valuable type-strain genomes for metagenomic binning, comparative biology and taxonomic classification.</title>
        <authorList>
            <person name="Goeker M."/>
        </authorList>
    </citation>
    <scope>NUCLEOTIDE SEQUENCE [LARGE SCALE GENOMIC DNA]</scope>
    <source>
        <strain evidence="8 9">DSM 17196</strain>
    </source>
</reference>
<comment type="catalytic activity">
    <reaction evidence="5">
        <text>S-adenosyl 3-(methylsulfanyl)propylamine + putrescine = S-methyl-5'-thioadenosine + spermidine + H(+)</text>
        <dbReference type="Rhea" id="RHEA:12721"/>
        <dbReference type="ChEBI" id="CHEBI:15378"/>
        <dbReference type="ChEBI" id="CHEBI:17509"/>
        <dbReference type="ChEBI" id="CHEBI:57443"/>
        <dbReference type="ChEBI" id="CHEBI:57834"/>
        <dbReference type="ChEBI" id="CHEBI:326268"/>
        <dbReference type="EC" id="2.5.1.16"/>
    </reaction>
</comment>
<evidence type="ECO:0000256" key="6">
    <source>
        <dbReference type="PROSITE-ProRule" id="PRU00354"/>
    </source>
</evidence>
<dbReference type="PROSITE" id="PS51006">
    <property type="entry name" value="PABS_2"/>
    <property type="match status" value="1"/>
</dbReference>
<feature type="domain" description="PABS" evidence="7">
    <location>
        <begin position="206"/>
        <end position="453"/>
    </location>
</feature>
<dbReference type="GO" id="GO:0004766">
    <property type="term" value="F:spermidine synthase activity"/>
    <property type="evidence" value="ECO:0007669"/>
    <property type="project" value="UniProtKB-UniRule"/>
</dbReference>